<comment type="cofactor">
    <cofactor evidence="7">
        <name>Zn(2+)</name>
        <dbReference type="ChEBI" id="CHEBI:29105"/>
    </cofactor>
    <text evidence="7">Binds 1 zinc ion.</text>
</comment>
<dbReference type="InterPro" id="IPR024077">
    <property type="entry name" value="Neurolysin/TOP_dom2"/>
</dbReference>
<gene>
    <name evidence="9" type="ORF">Tci_890827</name>
</gene>
<keyword evidence="6 7" id="KW-0482">Metalloprotease</keyword>
<dbReference type="Gene3D" id="1.10.1370.10">
    <property type="entry name" value="Neurolysin, domain 3"/>
    <property type="match status" value="2"/>
</dbReference>
<organism evidence="9">
    <name type="scientific">Tanacetum cinerariifolium</name>
    <name type="common">Dalmatian daisy</name>
    <name type="synonym">Chrysanthemum cinerariifolium</name>
    <dbReference type="NCBI Taxonomy" id="118510"/>
    <lineage>
        <taxon>Eukaryota</taxon>
        <taxon>Viridiplantae</taxon>
        <taxon>Streptophyta</taxon>
        <taxon>Embryophyta</taxon>
        <taxon>Tracheophyta</taxon>
        <taxon>Spermatophyta</taxon>
        <taxon>Magnoliopsida</taxon>
        <taxon>eudicotyledons</taxon>
        <taxon>Gunneridae</taxon>
        <taxon>Pentapetalae</taxon>
        <taxon>asterids</taxon>
        <taxon>campanulids</taxon>
        <taxon>Asterales</taxon>
        <taxon>Asteraceae</taxon>
        <taxon>Asteroideae</taxon>
        <taxon>Anthemideae</taxon>
        <taxon>Anthemidinae</taxon>
        <taxon>Tanacetum</taxon>
    </lineage>
</organism>
<accession>A0A699UCC5</accession>
<evidence type="ECO:0000256" key="2">
    <source>
        <dbReference type="ARBA" id="ARBA00022670"/>
    </source>
</evidence>
<evidence type="ECO:0000256" key="1">
    <source>
        <dbReference type="ARBA" id="ARBA00006040"/>
    </source>
</evidence>
<feature type="non-terminal residue" evidence="9">
    <location>
        <position position="151"/>
    </location>
</feature>
<feature type="domain" description="Peptidase M3A/M3B catalytic" evidence="8">
    <location>
        <begin position="60"/>
        <end position="151"/>
    </location>
</feature>
<dbReference type="GO" id="GO:0006508">
    <property type="term" value="P:proteolysis"/>
    <property type="evidence" value="ECO:0007669"/>
    <property type="project" value="UniProtKB-KW"/>
</dbReference>
<dbReference type="AlphaFoldDB" id="A0A699UCC5"/>
<dbReference type="GO" id="GO:0046872">
    <property type="term" value="F:metal ion binding"/>
    <property type="evidence" value="ECO:0007669"/>
    <property type="project" value="UniProtKB-UniRule"/>
</dbReference>
<dbReference type="InterPro" id="IPR045090">
    <property type="entry name" value="Pept_M3A_M3B"/>
</dbReference>
<dbReference type="EMBL" id="BKCJ011310227">
    <property type="protein sequence ID" value="GFD18858.1"/>
    <property type="molecule type" value="Genomic_DNA"/>
</dbReference>
<dbReference type="GO" id="GO:0005829">
    <property type="term" value="C:cytosol"/>
    <property type="evidence" value="ECO:0007669"/>
    <property type="project" value="TreeGrafter"/>
</dbReference>
<dbReference type="InterPro" id="IPR001567">
    <property type="entry name" value="Pept_M3A_M3B_dom"/>
</dbReference>
<dbReference type="PANTHER" id="PTHR43660">
    <property type="entry name" value="DIPEPTIDYL CARBOXYPEPTIDASE"/>
    <property type="match status" value="1"/>
</dbReference>
<name>A0A699UCC5_TANCI</name>
<reference evidence="9" key="1">
    <citation type="journal article" date="2019" name="Sci. Rep.">
        <title>Draft genome of Tanacetum cinerariifolium, the natural source of mosquito coil.</title>
        <authorList>
            <person name="Yamashiro T."/>
            <person name="Shiraishi A."/>
            <person name="Satake H."/>
            <person name="Nakayama K."/>
        </authorList>
    </citation>
    <scope>NUCLEOTIDE SEQUENCE</scope>
</reference>
<feature type="non-terminal residue" evidence="9">
    <location>
        <position position="1"/>
    </location>
</feature>
<comment type="caution">
    <text evidence="9">The sequence shown here is derived from an EMBL/GenBank/DDBJ whole genome shotgun (WGS) entry which is preliminary data.</text>
</comment>
<dbReference type="PANTHER" id="PTHR43660:SF1">
    <property type="entry name" value="DIPEPTIDYL CARBOXYPEPTIDASE"/>
    <property type="match status" value="1"/>
</dbReference>
<evidence type="ECO:0000259" key="8">
    <source>
        <dbReference type="Pfam" id="PF01432"/>
    </source>
</evidence>
<evidence type="ECO:0000256" key="6">
    <source>
        <dbReference type="ARBA" id="ARBA00023049"/>
    </source>
</evidence>
<dbReference type="SUPFAM" id="SSF55486">
    <property type="entry name" value="Metalloproteases ('zincins'), catalytic domain"/>
    <property type="match status" value="1"/>
</dbReference>
<comment type="similarity">
    <text evidence="1 7">Belongs to the peptidase M3 family.</text>
</comment>
<keyword evidence="3 7" id="KW-0479">Metal-binding</keyword>
<evidence type="ECO:0000256" key="4">
    <source>
        <dbReference type="ARBA" id="ARBA00022801"/>
    </source>
</evidence>
<evidence type="ECO:0000256" key="7">
    <source>
        <dbReference type="RuleBase" id="RU003435"/>
    </source>
</evidence>
<dbReference type="GO" id="GO:0004222">
    <property type="term" value="F:metalloendopeptidase activity"/>
    <property type="evidence" value="ECO:0007669"/>
    <property type="project" value="InterPro"/>
</dbReference>
<dbReference type="Pfam" id="PF01432">
    <property type="entry name" value="Peptidase_M3"/>
    <property type="match status" value="1"/>
</dbReference>
<evidence type="ECO:0000256" key="3">
    <source>
        <dbReference type="ARBA" id="ARBA00022723"/>
    </source>
</evidence>
<evidence type="ECO:0000256" key="5">
    <source>
        <dbReference type="ARBA" id="ARBA00022833"/>
    </source>
</evidence>
<dbReference type="GO" id="GO:0004180">
    <property type="term" value="F:carboxypeptidase activity"/>
    <property type="evidence" value="ECO:0007669"/>
    <property type="project" value="TreeGrafter"/>
</dbReference>
<evidence type="ECO:0000313" key="9">
    <source>
        <dbReference type="EMBL" id="GFD18858.1"/>
    </source>
</evidence>
<proteinExistence type="inferred from homology"/>
<sequence length="151" mass="16704">VRAGAKLDAPAKTRLSAINQQLAGLFTKFSQNVLADEADSVLVLKTDKDLGGLPASLREAAKTTATTRQILQLRAERAKLLGYKTHAHLRLDNTMAKTPEAAMQLMLDMWKPAVARVHEEVADMLALAKKEGAPADFKIEPWDYRYYAEKV</sequence>
<keyword evidence="4 7" id="KW-0378">Hydrolase</keyword>
<protein>
    <submittedName>
        <fullName evidence="9">Probable cytosolic oligopeptidase A</fullName>
    </submittedName>
</protein>
<keyword evidence="2 7" id="KW-0645">Protease</keyword>
<keyword evidence="5 7" id="KW-0862">Zinc</keyword>